<accession>A0ABV1BSE9</accession>
<dbReference type="Proteomes" id="UP001442364">
    <property type="component" value="Unassembled WGS sequence"/>
</dbReference>
<dbReference type="Pfam" id="PF12704">
    <property type="entry name" value="MacB_PCD"/>
    <property type="match status" value="2"/>
</dbReference>
<feature type="transmembrane region" description="Helical" evidence="7">
    <location>
        <begin position="538"/>
        <end position="558"/>
    </location>
</feature>
<reference evidence="10 11" key="1">
    <citation type="submission" date="2024-03" db="EMBL/GenBank/DDBJ databases">
        <title>Human intestinal bacterial collection.</title>
        <authorList>
            <person name="Pauvert C."/>
            <person name="Hitch T.C.A."/>
            <person name="Clavel T."/>
        </authorList>
    </citation>
    <scope>NUCLEOTIDE SEQUENCE [LARGE SCALE GENOMIC DNA]</scope>
    <source>
        <strain evidence="10 11">CLA-AA-H255</strain>
    </source>
</reference>
<feature type="domain" description="MacB-like periplasmic core" evidence="9">
    <location>
        <begin position="24"/>
        <end position="191"/>
    </location>
</feature>
<feature type="transmembrane region" description="Helical" evidence="7">
    <location>
        <begin position="465"/>
        <end position="487"/>
    </location>
</feature>
<evidence type="ECO:0000259" key="9">
    <source>
        <dbReference type="Pfam" id="PF12704"/>
    </source>
</evidence>
<organism evidence="10 11">
    <name type="scientific">[Lactobacillus] rogosae</name>
    <dbReference type="NCBI Taxonomy" id="706562"/>
    <lineage>
        <taxon>Bacteria</taxon>
        <taxon>Bacillati</taxon>
        <taxon>Bacillota</taxon>
        <taxon>Clostridia</taxon>
        <taxon>Lachnospirales</taxon>
        <taxon>Lachnospiraceae</taxon>
        <taxon>Lachnospira</taxon>
    </lineage>
</organism>
<evidence type="ECO:0000259" key="8">
    <source>
        <dbReference type="Pfam" id="PF02687"/>
    </source>
</evidence>
<evidence type="ECO:0000256" key="6">
    <source>
        <dbReference type="SAM" id="Coils"/>
    </source>
</evidence>
<feature type="transmembrane region" description="Helical" evidence="7">
    <location>
        <begin position="369"/>
        <end position="390"/>
    </location>
</feature>
<dbReference type="PANTHER" id="PTHR30287:SF1">
    <property type="entry name" value="INNER MEMBRANE PROTEIN"/>
    <property type="match status" value="1"/>
</dbReference>
<dbReference type="InterPro" id="IPR025857">
    <property type="entry name" value="MacB_PCD"/>
</dbReference>
<gene>
    <name evidence="10" type="ORF">WMO14_02145</name>
</gene>
<evidence type="ECO:0000256" key="4">
    <source>
        <dbReference type="ARBA" id="ARBA00022989"/>
    </source>
</evidence>
<evidence type="ECO:0000256" key="7">
    <source>
        <dbReference type="SAM" id="Phobius"/>
    </source>
</evidence>
<name>A0ABV1BSE9_9FIRM</name>
<dbReference type="RefSeq" id="WP_349153190.1">
    <property type="nucleotide sequence ID" value="NZ_JBBMER010000001.1"/>
</dbReference>
<keyword evidence="6" id="KW-0175">Coiled coil</keyword>
<evidence type="ECO:0000256" key="5">
    <source>
        <dbReference type="ARBA" id="ARBA00023136"/>
    </source>
</evidence>
<dbReference type="InterPro" id="IPR003838">
    <property type="entry name" value="ABC3_permease_C"/>
</dbReference>
<keyword evidence="11" id="KW-1185">Reference proteome</keyword>
<feature type="transmembrane region" description="Helical" evidence="7">
    <location>
        <begin position="20"/>
        <end position="39"/>
    </location>
</feature>
<dbReference type="EMBL" id="JBBMER010000001">
    <property type="protein sequence ID" value="MEQ2378689.1"/>
    <property type="molecule type" value="Genomic_DNA"/>
</dbReference>
<keyword evidence="4 7" id="KW-1133">Transmembrane helix</keyword>
<feature type="coiled-coil region" evidence="6">
    <location>
        <begin position="252"/>
        <end position="279"/>
    </location>
</feature>
<keyword evidence="3 7" id="KW-0812">Transmembrane</keyword>
<keyword evidence="5 7" id="KW-0472">Membrane</keyword>
<evidence type="ECO:0000313" key="11">
    <source>
        <dbReference type="Proteomes" id="UP001442364"/>
    </source>
</evidence>
<comment type="caution">
    <text evidence="10">The sequence shown here is derived from an EMBL/GenBank/DDBJ whole genome shotgun (WGS) entry which is preliminary data.</text>
</comment>
<evidence type="ECO:0000313" key="10">
    <source>
        <dbReference type="EMBL" id="MEQ2378689.1"/>
    </source>
</evidence>
<protein>
    <submittedName>
        <fullName evidence="10">FtsX-like permease family protein</fullName>
    </submittedName>
</protein>
<evidence type="ECO:0000256" key="3">
    <source>
        <dbReference type="ARBA" id="ARBA00022692"/>
    </source>
</evidence>
<comment type="subcellular location">
    <subcellularLocation>
        <location evidence="1">Cell membrane</location>
        <topology evidence="1">Multi-pass membrane protein</topology>
    </subcellularLocation>
</comment>
<sequence length="902" mass="101852">MGKSVFKDLIREIKGSLGRFISIMAITAIGAAFFAGVTASSGDMKRSSDNYYDEYNMNDIRIISSIGLTDDDLQVIAKAQGVKAVYGANSKDVLINYDDKESVAHVLSIPLNADDNDDSYINRLRIKEGRLPQNDKECVVKYESTREAVKVGDVLKFKSGTSDDINDTFKDTEYTVVGVVYSPCFVSYDLGSSDIGNGNISYCVYVGDDEFKNDYYTEAYAVVDGAKELDTYSDEYDKKVENVQNRIKNIAAGQLDNRKKDIKEEFAKAKEDKKQELLDTIRQKVTESITKQYQEYYPGYDVSSMIAPYIEPAYIKAVQEFDFDAVYAKYDEQMNETLNNSDDWEWYVLTRQSQYSYRDYESSADRMKAIATVFPLFFIIVAGLVCLTTMTRMVEEQRSLIGTYKALGYGKGTIVFKFVAYAFIASFAGSVIGCIVGLKLFPYIIYNSWNIIYQMPHITYASHTLLSVAVIICLVAVTFLAAFYSCYNDLSEVPAILMRPKAPKSGRKILLEHTFIWKHLSFTRKVTMRNIFLYKKRFFMTVIGIAGCTALTTAGFGIKDSIQCVIDNQYEQILHYDNVITFKSDVESEEINNIISSIKKDEYYKEYTTDYGYTADVKALGGGDSYSTEITVVDNTDKYSDFVTFRTRKKHNQLELNDDGVIISEKLAKDLNVSVGDNITICDINDRQAAVKVTGIMEIYINNYIFMTSGYFNDTFGYTPDNNRVLGILDDDSDNVQAVIGERYLSNSAVKSLTFLKVNMSRFENMIQSLDLVTWVLIISAGMLAFVVLYNLTNVNISERIREIATIKVLGFYDNEVGEYIYRENIILTLIGGLAGLLLGRALHTYIMTTIELDGVMFGTRINLSSFLLSYGITLIFSLIINAIMYPSLKKIPMVESLKSIE</sequence>
<feature type="transmembrane region" description="Helical" evidence="7">
    <location>
        <begin position="826"/>
        <end position="847"/>
    </location>
</feature>
<dbReference type="InterPro" id="IPR038766">
    <property type="entry name" value="Membrane_comp_ABC_pdt"/>
</dbReference>
<dbReference type="PANTHER" id="PTHR30287">
    <property type="entry name" value="MEMBRANE COMPONENT OF PREDICTED ABC SUPERFAMILY METABOLITE UPTAKE TRANSPORTER"/>
    <property type="match status" value="1"/>
</dbReference>
<proteinExistence type="predicted"/>
<keyword evidence="2" id="KW-1003">Cell membrane</keyword>
<evidence type="ECO:0000256" key="2">
    <source>
        <dbReference type="ARBA" id="ARBA00022475"/>
    </source>
</evidence>
<dbReference type="Pfam" id="PF02687">
    <property type="entry name" value="FtsX"/>
    <property type="match status" value="2"/>
</dbReference>
<feature type="domain" description="ABC3 transporter permease C-terminal" evidence="8">
    <location>
        <begin position="776"/>
        <end position="891"/>
    </location>
</feature>
<feature type="domain" description="ABC3 transporter permease C-terminal" evidence="8">
    <location>
        <begin position="373"/>
        <end position="484"/>
    </location>
</feature>
<feature type="transmembrane region" description="Helical" evidence="7">
    <location>
        <begin position="418"/>
        <end position="445"/>
    </location>
</feature>
<feature type="transmembrane region" description="Helical" evidence="7">
    <location>
        <begin position="867"/>
        <end position="889"/>
    </location>
</feature>
<feature type="domain" description="MacB-like periplasmic core" evidence="9">
    <location>
        <begin position="539"/>
        <end position="734"/>
    </location>
</feature>
<feature type="transmembrane region" description="Helical" evidence="7">
    <location>
        <begin position="772"/>
        <end position="792"/>
    </location>
</feature>
<evidence type="ECO:0000256" key="1">
    <source>
        <dbReference type="ARBA" id="ARBA00004651"/>
    </source>
</evidence>